<evidence type="ECO:0000256" key="4">
    <source>
        <dbReference type="ARBA" id="ARBA00022692"/>
    </source>
</evidence>
<dbReference type="Gene3D" id="6.10.340.10">
    <property type="match status" value="1"/>
</dbReference>
<keyword evidence="4 10" id="KW-0812">Transmembrane</keyword>
<dbReference type="AlphaFoldDB" id="A0A1G9SP66"/>
<dbReference type="PROSITE" id="PS50111">
    <property type="entry name" value="CHEMOTAXIS_TRANSDUC_2"/>
    <property type="match status" value="1"/>
</dbReference>
<feature type="chain" id="PRO_5038335709" evidence="11">
    <location>
        <begin position="24"/>
        <end position="658"/>
    </location>
</feature>
<dbReference type="GO" id="GO:0006935">
    <property type="term" value="P:chemotaxis"/>
    <property type="evidence" value="ECO:0007669"/>
    <property type="project" value="UniProtKB-KW"/>
</dbReference>
<proteinExistence type="inferred from homology"/>
<dbReference type="InterPro" id="IPR004089">
    <property type="entry name" value="MCPsignal_dom"/>
</dbReference>
<feature type="transmembrane region" description="Helical" evidence="10">
    <location>
        <begin position="277"/>
        <end position="299"/>
    </location>
</feature>
<dbReference type="PROSITE" id="PS50885">
    <property type="entry name" value="HAMP"/>
    <property type="match status" value="1"/>
</dbReference>
<feature type="domain" description="HAMP" evidence="13">
    <location>
        <begin position="300"/>
        <end position="353"/>
    </location>
</feature>
<dbReference type="GO" id="GO:0007165">
    <property type="term" value="P:signal transduction"/>
    <property type="evidence" value="ECO:0007669"/>
    <property type="project" value="UniProtKB-KW"/>
</dbReference>
<dbReference type="InterPro" id="IPR033479">
    <property type="entry name" value="dCache_1"/>
</dbReference>
<protein>
    <submittedName>
        <fullName evidence="14">Methyl-accepting chemotaxis protein</fullName>
    </submittedName>
</protein>
<keyword evidence="7 9" id="KW-0807">Transducer</keyword>
<dbReference type="EMBL" id="FNHB01000004">
    <property type="protein sequence ID" value="SDM37236.1"/>
    <property type="molecule type" value="Genomic_DNA"/>
</dbReference>
<dbReference type="Gene3D" id="3.30.450.20">
    <property type="entry name" value="PAS domain"/>
    <property type="match status" value="1"/>
</dbReference>
<keyword evidence="15" id="KW-1185">Reference proteome</keyword>
<dbReference type="InterPro" id="IPR003660">
    <property type="entry name" value="HAMP_dom"/>
</dbReference>
<dbReference type="Proteomes" id="UP000214880">
    <property type="component" value="Unassembled WGS sequence"/>
</dbReference>
<name>A0A1G9SP66_9FIRM</name>
<dbReference type="Pfam" id="PF02743">
    <property type="entry name" value="dCache_1"/>
    <property type="match status" value="1"/>
</dbReference>
<dbReference type="CDD" id="cd06225">
    <property type="entry name" value="HAMP"/>
    <property type="match status" value="1"/>
</dbReference>
<accession>A0A1G9SP66</accession>
<dbReference type="CDD" id="cd11386">
    <property type="entry name" value="MCP_signal"/>
    <property type="match status" value="1"/>
</dbReference>
<dbReference type="SUPFAM" id="SSF58104">
    <property type="entry name" value="Methyl-accepting chemotaxis protein (MCP) signaling domain"/>
    <property type="match status" value="1"/>
</dbReference>
<dbReference type="Gene3D" id="1.10.287.950">
    <property type="entry name" value="Methyl-accepting chemotaxis protein"/>
    <property type="match status" value="1"/>
</dbReference>
<evidence type="ECO:0000256" key="9">
    <source>
        <dbReference type="PROSITE-ProRule" id="PRU00284"/>
    </source>
</evidence>
<keyword evidence="5 10" id="KW-1133">Transmembrane helix</keyword>
<sequence>MNLKKKLALALVVASALPLVLFTAISLNSSMDEAKTNAMGENAKRAELVQEKIHNLLDKNMHGVKALAANPLVRSYPGQDAGQIKALVVDTKKVYTDLDPMIVTASTGTQVARSDKLPITSVADRRFFNLAMKGQAEVVSEVLVSKDNGHLISVLAAPVTDINTGGIIGVAQGNIELAVLNEFVRDLSKDDVVVYIVDTEGKLLAHPTKNLEKPEERVDLTKHEFINQGLSGGKGSEEVMIDGQKMLVSYIRNDQSGWVVCTEIPYRAAVAKSIENALFSSVLGLALILITGGVAFVLANIATRPILALVSAANNVADGNLNIEKIDIKTTDELGLLGRAFNSMVDNLTQLIRRMKENAELVAASSEQLNASSEQSAQAANQVASSITEVAQAAEKQRLLVEHATVVVDQMSQNIGVVAANANIVSEQSMQTAATAKDGGAAIDNAVKHMSELEITVNESALVVTKLGERSKEIGQIVNTISGIAGQTNLLALNAAIEAARAGEQGRGFAVVAEEVRKLAEQSQVAAKQIEALIGDIQGETDRAVQAMDDGTSKVKIGTSVVNEAGAAFRQIVEMIATLSEQVKEISAAIQSTDSGIQQIVSVVQDNAAITGNVTGEAQTVSAATEEQSASMQEIASSSQNLAKMALELQNAISKFRT</sequence>
<comment type="subcellular location">
    <subcellularLocation>
        <location evidence="1">Cell membrane</location>
        <topology evidence="1">Multi-pass membrane protein</topology>
    </subcellularLocation>
</comment>
<dbReference type="OrthoDB" id="136416at2"/>
<dbReference type="SMART" id="SM00304">
    <property type="entry name" value="HAMP"/>
    <property type="match status" value="1"/>
</dbReference>
<evidence type="ECO:0000256" key="11">
    <source>
        <dbReference type="SAM" id="SignalP"/>
    </source>
</evidence>
<evidence type="ECO:0000256" key="2">
    <source>
        <dbReference type="ARBA" id="ARBA00022475"/>
    </source>
</evidence>
<evidence type="ECO:0000256" key="5">
    <source>
        <dbReference type="ARBA" id="ARBA00022989"/>
    </source>
</evidence>
<evidence type="ECO:0000256" key="10">
    <source>
        <dbReference type="SAM" id="Phobius"/>
    </source>
</evidence>
<dbReference type="SMART" id="SM00283">
    <property type="entry name" value="MA"/>
    <property type="match status" value="1"/>
</dbReference>
<feature type="signal peptide" evidence="11">
    <location>
        <begin position="1"/>
        <end position="23"/>
    </location>
</feature>
<evidence type="ECO:0000259" key="13">
    <source>
        <dbReference type="PROSITE" id="PS50885"/>
    </source>
</evidence>
<dbReference type="GO" id="GO:0005886">
    <property type="term" value="C:plasma membrane"/>
    <property type="evidence" value="ECO:0007669"/>
    <property type="project" value="UniProtKB-SubCell"/>
</dbReference>
<dbReference type="PANTHER" id="PTHR32089">
    <property type="entry name" value="METHYL-ACCEPTING CHEMOTAXIS PROTEIN MCPB"/>
    <property type="match status" value="1"/>
</dbReference>
<evidence type="ECO:0000313" key="14">
    <source>
        <dbReference type="EMBL" id="SDM37236.1"/>
    </source>
</evidence>
<evidence type="ECO:0000256" key="6">
    <source>
        <dbReference type="ARBA" id="ARBA00023136"/>
    </source>
</evidence>
<organism evidence="14 15">
    <name type="scientific">Dendrosporobacter quercicolus</name>
    <dbReference type="NCBI Taxonomy" id="146817"/>
    <lineage>
        <taxon>Bacteria</taxon>
        <taxon>Bacillati</taxon>
        <taxon>Bacillota</taxon>
        <taxon>Negativicutes</taxon>
        <taxon>Selenomonadales</taxon>
        <taxon>Sporomusaceae</taxon>
        <taxon>Dendrosporobacter</taxon>
    </lineage>
</organism>
<gene>
    <name evidence="14" type="ORF">SAMN04488502_10474</name>
</gene>
<dbReference type="CDD" id="cd12914">
    <property type="entry name" value="PDC1_DGC_like"/>
    <property type="match status" value="1"/>
</dbReference>
<dbReference type="CDD" id="cd12912">
    <property type="entry name" value="PDC2_MCP_like"/>
    <property type="match status" value="1"/>
</dbReference>
<keyword evidence="2" id="KW-1003">Cell membrane</keyword>
<evidence type="ECO:0000256" key="8">
    <source>
        <dbReference type="ARBA" id="ARBA00029447"/>
    </source>
</evidence>
<reference evidence="14 15" key="1">
    <citation type="submission" date="2016-10" db="EMBL/GenBank/DDBJ databases">
        <authorList>
            <person name="de Groot N.N."/>
        </authorList>
    </citation>
    <scope>NUCLEOTIDE SEQUENCE [LARGE SCALE GENOMIC DNA]</scope>
    <source>
        <strain evidence="14 15">DSM 1736</strain>
    </source>
</reference>
<evidence type="ECO:0000256" key="3">
    <source>
        <dbReference type="ARBA" id="ARBA00022500"/>
    </source>
</evidence>
<dbReference type="Pfam" id="PF00015">
    <property type="entry name" value="MCPsignal"/>
    <property type="match status" value="1"/>
</dbReference>
<comment type="similarity">
    <text evidence="8">Belongs to the methyl-accepting chemotaxis (MCP) protein family.</text>
</comment>
<evidence type="ECO:0000313" key="15">
    <source>
        <dbReference type="Proteomes" id="UP000214880"/>
    </source>
</evidence>
<keyword evidence="6 10" id="KW-0472">Membrane</keyword>
<dbReference type="PANTHER" id="PTHR32089:SF112">
    <property type="entry name" value="LYSOZYME-LIKE PROTEIN-RELATED"/>
    <property type="match status" value="1"/>
</dbReference>
<feature type="domain" description="Methyl-accepting transducer" evidence="12">
    <location>
        <begin position="372"/>
        <end position="643"/>
    </location>
</feature>
<evidence type="ECO:0000256" key="1">
    <source>
        <dbReference type="ARBA" id="ARBA00004651"/>
    </source>
</evidence>
<keyword evidence="11" id="KW-0732">Signal</keyword>
<keyword evidence="3" id="KW-0145">Chemotaxis</keyword>
<evidence type="ECO:0000256" key="7">
    <source>
        <dbReference type="ARBA" id="ARBA00023224"/>
    </source>
</evidence>
<dbReference type="STRING" id="146817.SAMN04488502_10474"/>
<evidence type="ECO:0000259" key="12">
    <source>
        <dbReference type="PROSITE" id="PS50111"/>
    </source>
</evidence>
<dbReference type="Pfam" id="PF00672">
    <property type="entry name" value="HAMP"/>
    <property type="match status" value="1"/>
</dbReference>
<dbReference type="RefSeq" id="WP_092072134.1">
    <property type="nucleotide sequence ID" value="NZ_FNHB01000004.1"/>
</dbReference>